<dbReference type="Proteomes" id="UP000054321">
    <property type="component" value="Unassembled WGS sequence"/>
</dbReference>
<sequence length="148" mass="16703">MLKGFKEQEDLSSANIPNPPNSHHSSLEQACLQLDQGPDQGMLKVLNNVSLPRAQLRKESDVTPNFLGHQLQEKAADAVREVENSGSEREQEEPAEKRTYDGEAERIGGQTQSTECRASSQIINSKEDEEDEEPRRAKRRKRNSHLLQ</sequence>
<feature type="region of interest" description="Disordered" evidence="1">
    <location>
        <begin position="73"/>
        <end position="148"/>
    </location>
</feature>
<evidence type="ECO:0000313" key="3">
    <source>
        <dbReference type="Proteomes" id="UP000054321"/>
    </source>
</evidence>
<reference evidence="3" key="2">
    <citation type="submission" date="2015-01" db="EMBL/GenBank/DDBJ databases">
        <title>Evolutionary Origins and Diversification of the Mycorrhizal Mutualists.</title>
        <authorList>
            <consortium name="DOE Joint Genome Institute"/>
            <consortium name="Mycorrhizal Genomics Consortium"/>
            <person name="Kohler A."/>
            <person name="Kuo A."/>
            <person name="Nagy L.G."/>
            <person name="Floudas D."/>
            <person name="Copeland A."/>
            <person name="Barry K.W."/>
            <person name="Cichocki N."/>
            <person name="Veneault-Fourrey C."/>
            <person name="LaButti K."/>
            <person name="Lindquist E.A."/>
            <person name="Lipzen A."/>
            <person name="Lundell T."/>
            <person name="Morin E."/>
            <person name="Murat C."/>
            <person name="Riley R."/>
            <person name="Ohm R."/>
            <person name="Sun H."/>
            <person name="Tunlid A."/>
            <person name="Henrissat B."/>
            <person name="Grigoriev I.V."/>
            <person name="Hibbett D.S."/>
            <person name="Martin F."/>
        </authorList>
    </citation>
    <scope>NUCLEOTIDE SEQUENCE [LARGE SCALE GENOMIC DNA]</scope>
    <source>
        <strain evidence="3">Zn</strain>
    </source>
</reference>
<feature type="compositionally biased region" description="Basic residues" evidence="1">
    <location>
        <begin position="136"/>
        <end position="148"/>
    </location>
</feature>
<protein>
    <submittedName>
        <fullName evidence="2">Uncharacterized protein</fullName>
    </submittedName>
</protein>
<dbReference type="HOGENOM" id="CLU_1759336_0_0_1"/>
<evidence type="ECO:0000256" key="1">
    <source>
        <dbReference type="SAM" id="MobiDB-lite"/>
    </source>
</evidence>
<dbReference type="EMBL" id="KN832880">
    <property type="protein sequence ID" value="KIM98690.1"/>
    <property type="molecule type" value="Genomic_DNA"/>
</dbReference>
<gene>
    <name evidence="2" type="ORF">OIDMADRAFT_57038</name>
</gene>
<feature type="compositionally biased region" description="Polar residues" evidence="1">
    <location>
        <begin position="109"/>
        <end position="124"/>
    </location>
</feature>
<feature type="compositionally biased region" description="Polar residues" evidence="1">
    <location>
        <begin position="11"/>
        <end position="28"/>
    </location>
</feature>
<reference evidence="2 3" key="1">
    <citation type="submission" date="2014-04" db="EMBL/GenBank/DDBJ databases">
        <authorList>
            <consortium name="DOE Joint Genome Institute"/>
            <person name="Kuo A."/>
            <person name="Martino E."/>
            <person name="Perotto S."/>
            <person name="Kohler A."/>
            <person name="Nagy L.G."/>
            <person name="Floudas D."/>
            <person name="Copeland A."/>
            <person name="Barry K.W."/>
            <person name="Cichocki N."/>
            <person name="Veneault-Fourrey C."/>
            <person name="LaButti K."/>
            <person name="Lindquist E.A."/>
            <person name="Lipzen A."/>
            <person name="Lundell T."/>
            <person name="Morin E."/>
            <person name="Murat C."/>
            <person name="Sun H."/>
            <person name="Tunlid A."/>
            <person name="Henrissat B."/>
            <person name="Grigoriev I.V."/>
            <person name="Hibbett D.S."/>
            <person name="Martin F."/>
            <person name="Nordberg H.P."/>
            <person name="Cantor M.N."/>
            <person name="Hua S.X."/>
        </authorList>
    </citation>
    <scope>NUCLEOTIDE SEQUENCE [LARGE SCALE GENOMIC DNA]</scope>
    <source>
        <strain evidence="2 3">Zn</strain>
    </source>
</reference>
<accession>A0A0C3GRN0</accession>
<feature type="compositionally biased region" description="Basic and acidic residues" evidence="1">
    <location>
        <begin position="73"/>
        <end position="106"/>
    </location>
</feature>
<keyword evidence="3" id="KW-1185">Reference proteome</keyword>
<evidence type="ECO:0000313" key="2">
    <source>
        <dbReference type="EMBL" id="KIM98690.1"/>
    </source>
</evidence>
<feature type="region of interest" description="Disordered" evidence="1">
    <location>
        <begin position="1"/>
        <end position="35"/>
    </location>
</feature>
<dbReference type="AlphaFoldDB" id="A0A0C3GRN0"/>
<dbReference type="InParanoid" id="A0A0C3GRN0"/>
<organism evidence="2 3">
    <name type="scientific">Oidiodendron maius (strain Zn)</name>
    <dbReference type="NCBI Taxonomy" id="913774"/>
    <lineage>
        <taxon>Eukaryota</taxon>
        <taxon>Fungi</taxon>
        <taxon>Dikarya</taxon>
        <taxon>Ascomycota</taxon>
        <taxon>Pezizomycotina</taxon>
        <taxon>Leotiomycetes</taxon>
        <taxon>Leotiomycetes incertae sedis</taxon>
        <taxon>Myxotrichaceae</taxon>
        <taxon>Oidiodendron</taxon>
    </lineage>
</organism>
<proteinExistence type="predicted"/>
<name>A0A0C3GRN0_OIDMZ</name>